<evidence type="ECO:0000313" key="1">
    <source>
        <dbReference type="EMBL" id="GAY69055.1"/>
    </source>
</evidence>
<accession>A0A2H5QXM8</accession>
<comment type="caution">
    <text evidence="1">The sequence shown here is derived from an EMBL/GenBank/DDBJ whole genome shotgun (WGS) entry which is preliminary data.</text>
</comment>
<proteinExistence type="predicted"/>
<gene>
    <name evidence="1" type="ORF">CUMW_269030</name>
</gene>
<dbReference type="EMBL" id="BDQV01001075">
    <property type="protein sequence ID" value="GAY69055.1"/>
    <property type="molecule type" value="Genomic_DNA"/>
</dbReference>
<keyword evidence="2" id="KW-1185">Reference proteome</keyword>
<dbReference type="AlphaFoldDB" id="A0A2H5QXM8"/>
<protein>
    <submittedName>
        <fullName evidence="1">Uncharacterized protein</fullName>
    </submittedName>
</protein>
<reference evidence="1 2" key="1">
    <citation type="journal article" date="2017" name="Front. Genet.">
        <title>Draft sequencing of the heterozygous diploid genome of Satsuma (Citrus unshiu Marc.) using a hybrid assembly approach.</title>
        <authorList>
            <person name="Shimizu T."/>
            <person name="Tanizawa Y."/>
            <person name="Mochizuki T."/>
            <person name="Nagasaki H."/>
            <person name="Yoshioka T."/>
            <person name="Toyoda A."/>
            <person name="Fujiyama A."/>
            <person name="Kaminuma E."/>
            <person name="Nakamura Y."/>
        </authorList>
    </citation>
    <scope>NUCLEOTIDE SEQUENCE [LARGE SCALE GENOMIC DNA]</scope>
    <source>
        <strain evidence="2">cv. Miyagawa wase</strain>
    </source>
</reference>
<sequence>MSNLKVLDMGMNEIEDFSVRPKVLDLNTNFLNKIQNFEEVVCSCSNDVTIRWKTSLQAMGSFAYPQTSSFLSPEFQNR</sequence>
<organism evidence="1 2">
    <name type="scientific">Citrus unshiu</name>
    <name type="common">Satsuma mandarin</name>
    <name type="synonym">Citrus nobilis var. unshiu</name>
    <dbReference type="NCBI Taxonomy" id="55188"/>
    <lineage>
        <taxon>Eukaryota</taxon>
        <taxon>Viridiplantae</taxon>
        <taxon>Streptophyta</taxon>
        <taxon>Embryophyta</taxon>
        <taxon>Tracheophyta</taxon>
        <taxon>Spermatophyta</taxon>
        <taxon>Magnoliopsida</taxon>
        <taxon>eudicotyledons</taxon>
        <taxon>Gunneridae</taxon>
        <taxon>Pentapetalae</taxon>
        <taxon>rosids</taxon>
        <taxon>malvids</taxon>
        <taxon>Sapindales</taxon>
        <taxon>Rutaceae</taxon>
        <taxon>Aurantioideae</taxon>
        <taxon>Citrus</taxon>
    </lineage>
</organism>
<evidence type="ECO:0000313" key="2">
    <source>
        <dbReference type="Proteomes" id="UP000236630"/>
    </source>
</evidence>
<dbReference type="Proteomes" id="UP000236630">
    <property type="component" value="Unassembled WGS sequence"/>
</dbReference>
<name>A0A2H5QXM8_CITUN</name>